<dbReference type="Pfam" id="PF12937">
    <property type="entry name" value="F-box-like"/>
    <property type="match status" value="1"/>
</dbReference>
<keyword evidence="4" id="KW-1185">Reference proteome</keyword>
<feature type="region of interest" description="Disordered" evidence="1">
    <location>
        <begin position="1"/>
        <end position="52"/>
    </location>
</feature>
<dbReference type="EMBL" id="JBBBZM010000029">
    <property type="protein sequence ID" value="KAL0637865.1"/>
    <property type="molecule type" value="Genomic_DNA"/>
</dbReference>
<feature type="domain" description="F-box" evidence="2">
    <location>
        <begin position="95"/>
        <end position="135"/>
    </location>
</feature>
<dbReference type="SUPFAM" id="SSF81383">
    <property type="entry name" value="F-box domain"/>
    <property type="match status" value="1"/>
</dbReference>
<comment type="caution">
    <text evidence="3">The sequence shown here is derived from an EMBL/GenBank/DDBJ whole genome shotgun (WGS) entry which is preliminary data.</text>
</comment>
<dbReference type="Proteomes" id="UP001447188">
    <property type="component" value="Unassembled WGS sequence"/>
</dbReference>
<evidence type="ECO:0000256" key="1">
    <source>
        <dbReference type="SAM" id="MobiDB-lite"/>
    </source>
</evidence>
<organism evidence="3 4">
    <name type="scientific">Discina gigas</name>
    <dbReference type="NCBI Taxonomy" id="1032678"/>
    <lineage>
        <taxon>Eukaryota</taxon>
        <taxon>Fungi</taxon>
        <taxon>Dikarya</taxon>
        <taxon>Ascomycota</taxon>
        <taxon>Pezizomycotina</taxon>
        <taxon>Pezizomycetes</taxon>
        <taxon>Pezizales</taxon>
        <taxon>Discinaceae</taxon>
        <taxon>Discina</taxon>
    </lineage>
</organism>
<gene>
    <name evidence="3" type="ORF">Q9L58_003085</name>
</gene>
<dbReference type="SMART" id="SM00256">
    <property type="entry name" value="FBOX"/>
    <property type="match status" value="1"/>
</dbReference>
<dbReference type="InterPro" id="IPR001810">
    <property type="entry name" value="F-box_dom"/>
</dbReference>
<name>A0ABR3GPK7_9PEZI</name>
<protein>
    <recommendedName>
        <fullName evidence="2">F-box domain-containing protein</fullName>
    </recommendedName>
</protein>
<feature type="compositionally biased region" description="Acidic residues" evidence="1">
    <location>
        <begin position="1"/>
        <end position="11"/>
    </location>
</feature>
<proteinExistence type="predicted"/>
<reference evidence="3 4" key="1">
    <citation type="submission" date="2024-02" db="EMBL/GenBank/DDBJ databases">
        <title>Discinaceae phylogenomics.</title>
        <authorList>
            <person name="Dirks A.C."/>
            <person name="James T.Y."/>
        </authorList>
    </citation>
    <scope>NUCLEOTIDE SEQUENCE [LARGE SCALE GENOMIC DNA]</scope>
    <source>
        <strain evidence="3 4">ACD0624</strain>
    </source>
</reference>
<accession>A0ABR3GPK7</accession>
<dbReference type="Gene3D" id="1.20.1280.50">
    <property type="match status" value="1"/>
</dbReference>
<evidence type="ECO:0000259" key="2">
    <source>
        <dbReference type="SMART" id="SM00256"/>
    </source>
</evidence>
<sequence>MDLGASDDIEVPDAVIDSNPEAIEDDQSSLWGTESSTTENSTTESNTTDLMDDGDWSVEDGRDFIEVGMYKDYEEDYEHEPAPDLSKIQPVKAHIPFEIWLEIFAVSKPGWLARARRVSKTFKALIDSNDIWKRSRRYHHPYYPHPMFGLTEMQMWSFRWGRDCTTCGTRAGKIFVHWQFHARLCVDCSRKYLIHESYLTRRRRIGFHKMWKNYLYYTSSEPDYDGPRYFYYLKDIESLEEKMKTPEGQSWVRTNRKMLEKKVKDFPDLLCKIERFEQYLTMESMAKARKVKKKLVIDIHERSSLLSPPIEALVLRRIPAYSQTLKIIRPLTDQSWEILRSKLEAGRKAAEETLRAEEVDFEEKNIAKERTIVKLREFKNIWEPAKPKLEGYIDEFLAKSDECVKKGPEGSFAVAALQYARKKWFELEENIGKQLPLGMVVYLVNSKLISICNGKKNIFSCRFCGKGRLFAIRGLLSHVLSQRHEHEEELKTMIKPIDRLVVKVFPHDPEFNCVVELFKAGGGAQWLENLPICAPGCIIDLLPIQPLTGPSLDTLESGSNRPQTISQAVVQAAGLNPLSPDRVRAVMDRELARTGDLQIPTSIRLFMWFRLSINSYIREYNYMPDIAIFTAVASSLRRSERNEIFGTLSCGTCRLKHDDGRPLTWKALGEHFVNVHRKLRNNWLEKLIKKPTAWEIFSNMTYTTEDIWIQLLQEVDENLARDVSSLVTRHNSA</sequence>
<feature type="compositionally biased region" description="Low complexity" evidence="1">
    <location>
        <begin position="33"/>
        <end position="48"/>
    </location>
</feature>
<dbReference type="InterPro" id="IPR036047">
    <property type="entry name" value="F-box-like_dom_sf"/>
</dbReference>
<evidence type="ECO:0000313" key="3">
    <source>
        <dbReference type="EMBL" id="KAL0637865.1"/>
    </source>
</evidence>
<evidence type="ECO:0000313" key="4">
    <source>
        <dbReference type="Proteomes" id="UP001447188"/>
    </source>
</evidence>